<evidence type="ECO:0000313" key="7">
    <source>
        <dbReference type="Proteomes" id="UP000249720"/>
    </source>
</evidence>
<proteinExistence type="predicted"/>
<dbReference type="Proteomes" id="UP000249720">
    <property type="component" value="Unassembled WGS sequence"/>
</dbReference>
<evidence type="ECO:0000313" key="6">
    <source>
        <dbReference type="EMBL" id="PZX59976.1"/>
    </source>
</evidence>
<evidence type="ECO:0000256" key="4">
    <source>
        <dbReference type="ARBA" id="ARBA00023136"/>
    </source>
</evidence>
<name>A0A2W7RLW5_9BACT</name>
<organism evidence="6 7">
    <name type="scientific">Hydrotalea sandarakina</name>
    <dbReference type="NCBI Taxonomy" id="1004304"/>
    <lineage>
        <taxon>Bacteria</taxon>
        <taxon>Pseudomonadati</taxon>
        <taxon>Bacteroidota</taxon>
        <taxon>Chitinophagia</taxon>
        <taxon>Chitinophagales</taxon>
        <taxon>Chitinophagaceae</taxon>
        <taxon>Hydrotalea</taxon>
    </lineage>
</organism>
<dbReference type="OrthoDB" id="680700at2"/>
<evidence type="ECO:0000259" key="5">
    <source>
        <dbReference type="Pfam" id="PF04357"/>
    </source>
</evidence>
<evidence type="ECO:0000256" key="1">
    <source>
        <dbReference type="ARBA" id="ARBA00004167"/>
    </source>
</evidence>
<reference evidence="6 7" key="1">
    <citation type="submission" date="2018-06" db="EMBL/GenBank/DDBJ databases">
        <title>Genomic Encyclopedia of Archaeal and Bacterial Type Strains, Phase II (KMG-II): from individual species to whole genera.</title>
        <authorList>
            <person name="Goeker M."/>
        </authorList>
    </citation>
    <scope>NUCLEOTIDE SEQUENCE [LARGE SCALE GENOMIC DNA]</scope>
    <source>
        <strain evidence="6 7">DSM 23241</strain>
    </source>
</reference>
<comment type="caution">
    <text evidence="6">The sequence shown here is derived from an EMBL/GenBank/DDBJ whole genome shotgun (WGS) entry which is preliminary data.</text>
</comment>
<evidence type="ECO:0000256" key="2">
    <source>
        <dbReference type="ARBA" id="ARBA00022692"/>
    </source>
</evidence>
<keyword evidence="4" id="KW-0472">Membrane</keyword>
<keyword evidence="2" id="KW-0812">Transmembrane</keyword>
<accession>A0A2W7RLW5</accession>
<dbReference type="GO" id="GO:0005886">
    <property type="term" value="C:plasma membrane"/>
    <property type="evidence" value="ECO:0007669"/>
    <property type="project" value="InterPro"/>
</dbReference>
<dbReference type="EMBL" id="QKZV01000012">
    <property type="protein sequence ID" value="PZX59976.1"/>
    <property type="molecule type" value="Genomic_DNA"/>
</dbReference>
<dbReference type="Pfam" id="PF04357">
    <property type="entry name" value="TamB"/>
    <property type="match status" value="1"/>
</dbReference>
<feature type="domain" description="Translocation and assembly module TamB C-terminal" evidence="5">
    <location>
        <begin position="1081"/>
        <end position="1546"/>
    </location>
</feature>
<dbReference type="PANTHER" id="PTHR36985:SF1">
    <property type="entry name" value="TRANSLOCATION AND ASSEMBLY MODULE SUBUNIT TAMB"/>
    <property type="match status" value="1"/>
</dbReference>
<protein>
    <submittedName>
        <fullName evidence="6">Uncharacterized protein DUF490</fullName>
    </submittedName>
</protein>
<sequence>MAFIAIQTTFVQNWLVGIATKKLSKALGTEVRIQKVNFTLLNKVNLDGTLVRDKQKDTLLYAGALKLRITDWFFLKDSADLKYIGLDDAYVNINRKDSTWNFQYIIDHFASPKSSGNKNGITLNLKKLELNNIRFIKNDEWRGEKMIAQLNSLLLDADNINLNKGIFSINQLNLDKPFFEIIDMPALRPDSIRIRDQQSNSPDTGLQLNTGNLLVHLKKLHLKNGTLSIQGNKDKPLPYFDGSHIYIQGLTGDFNNISLIKDTLKCNLTLAAHERSGIEIKKLKTKLTINPHIIELADLDLLTNRSRLTNYYAMKFKHFNDDFSEYITSVTMVARFNDASVNTDDIAYFAPELKDWKKQIVLNGHFDGTVANFSVNDLFSRVGSNSYISGSLAMKGLPDLNKTTIHFNNGVIKTNYNDITLFAPVVKNINVPDLTTLGDAMFKGNFNGTIYNFTAMGTITSGLGGVAANVTMKIPPKKDITYSGNITTNHFNIGEFLRINQLGYVDFTGKISGSNFDIDKLKTQIEGKIASLDFNSYTYSNITTNGTFQKKYFNGEVKIDDPNMNFNSNVEVDLSKPDPSFNILGDLVNANLKVLNFYKDSLQLTGLLDIYFTGKTIDQFLGSAKFLNATITSADSQLSFDSLNVTSGYTADSIKFLRVGSNNFNGMITGKFTILDLPNSFQSFLHRYYPAYFELPSNVAPNQDFTVSLKTDYIEPLLKIYDKKIAGLNDMNISGRVNTAHSLFQLSASIPYAKYDIYTVSGINMQCVGNYDSLLLNGNISAIQIKDSLSFPNTQILVKSANDHSVVHLYTSTNNVLKNVYLNADVFTLNDGVRLHFNPSSFILNEKRWNLDKEGEIVMRKNFVSANNVKFIQGFQEITVETDEEEGGNTNNLIVKLKNIYLGDITALFLKNPKLEGITNGEIYLRDFYGPFTAEAKLNSRQFRLNDDSVGVVNIESVFASKSGKLDFKVIAPNKEYNISATGYYKIKDSTNRPLYVDIQLQHTKINYVEQFIGDIFNRIKGYGTGNLIIQGNPSEPELSGNIVLKKAALNVLYTQVYYTIDSANIVFENDGINFNEFYIKDSLNNTGLVKGKLYEKGFTDLAFDFDLFTNKLIMLNTKAVDNSQFYGNATGKATLSFKGPEQNARLTIIGDINEPSHIYIPNTVSKESGDADFIVFKTYGTEMVNENKNSNFNLLVDLDLSANNKLNVDVILDPLSGDVIKAKGNGRLRIRVGTRDPLTIRGRYNIEEGSYDFNFQSFIRKPFILKPDAGNFIEWNGDPFNADVHIDAQYTAENISVNDLISNQSGQFSGTSRAYRGTVYVIAELRNRLSHPDISFKLDFPQGSPLKTDPTFSEFINRIENNQNEMLKQVTYLIVLERFAPYGDIGGANTTFTNLGVNTISQIITKELNKAVSNIVYKITKDKSLKVDLGTSVYSSSDILSSATGSGISSGSNALDRSRINFKVGKSFFNDNVIVSFGGDFDFGISAAAQSGNFQWLPDFNLEIVLTKDRQLRAIIFSKNSLDINAGALGRTSRQGAGISYKKDFEKIFGNREKNKTLQPPTSDSTLHN</sequence>
<dbReference type="PANTHER" id="PTHR36985">
    <property type="entry name" value="TRANSLOCATION AND ASSEMBLY MODULE SUBUNIT TAMB"/>
    <property type="match status" value="1"/>
</dbReference>
<dbReference type="InterPro" id="IPR007452">
    <property type="entry name" value="TamB_C"/>
</dbReference>
<comment type="subcellular location">
    <subcellularLocation>
        <location evidence="1">Membrane</location>
        <topology evidence="1">Single-pass membrane protein</topology>
    </subcellularLocation>
</comment>
<gene>
    <name evidence="6" type="ORF">LX80_02694</name>
</gene>
<dbReference type="RefSeq" id="WP_111297180.1">
    <property type="nucleotide sequence ID" value="NZ_QKZV01000012.1"/>
</dbReference>
<keyword evidence="3" id="KW-1133">Transmembrane helix</keyword>
<evidence type="ECO:0000256" key="3">
    <source>
        <dbReference type="ARBA" id="ARBA00022989"/>
    </source>
</evidence>
<dbReference type="GO" id="GO:0009306">
    <property type="term" value="P:protein secretion"/>
    <property type="evidence" value="ECO:0007669"/>
    <property type="project" value="InterPro"/>
</dbReference>
<keyword evidence="7" id="KW-1185">Reference proteome</keyword>